<gene>
    <name evidence="2" type="ORF">ATI61_116156</name>
</gene>
<accession>A0ABX9JPI0</accession>
<dbReference type="Proteomes" id="UP000256345">
    <property type="component" value="Unassembled WGS sequence"/>
</dbReference>
<sequence>MPSSATPAILTPETLSNPWPVYRQLQEDDPVHWSEELQAWLVTRHEDVTGCFRDPRLSANRTQLFAEHQLGGLGPELVKDYLRVAEGMMLMKDGTEHTRLRRQANTGFTSQLLDGWRPTIQRIIDSLLDRVQERRRMDVATELSEPLPALVMTELFDIPAEDHERFQRWSNDTANFFGAAVGDVRSAALRANEGSAQLSRYLTAAIEARRERPGEDLLSLLLRYEEQGRMSTEELVSNAVLILTAGHVTTIDQLSNGVYELLTHPEQLEQLKRQPELCKAAVEELLRYTPAVPFMHRVVAEDLELRGRTLRKGQLVFLGIAAANRDPNVFADPGRFDITRQNNKYVSFAFGPHLCLGAGLARRELELALRTLVCRMPDLRLDEQRPPRLKCNSLLFRGFDSLPVRW</sequence>
<dbReference type="SUPFAM" id="SSF48264">
    <property type="entry name" value="Cytochrome P450"/>
    <property type="match status" value="1"/>
</dbReference>
<dbReference type="RefSeq" id="WP_047857848.1">
    <property type="nucleotide sequence ID" value="NZ_CP011509.1"/>
</dbReference>
<dbReference type="PANTHER" id="PTHR46696">
    <property type="entry name" value="P450, PUTATIVE (EUROFUNG)-RELATED"/>
    <property type="match status" value="1"/>
</dbReference>
<dbReference type="Pfam" id="PF00067">
    <property type="entry name" value="p450"/>
    <property type="match status" value="1"/>
</dbReference>
<name>A0ABX9JPI0_9BACT</name>
<dbReference type="PANTHER" id="PTHR46696:SF1">
    <property type="entry name" value="CYTOCHROME P450 YJIB-RELATED"/>
    <property type="match status" value="1"/>
</dbReference>
<proteinExistence type="inferred from homology"/>
<reference evidence="2 3" key="1">
    <citation type="submission" date="2018-08" db="EMBL/GenBank/DDBJ databases">
        <title>Genomic Encyclopedia of Archaeal and Bacterial Type Strains, Phase II (KMG-II): from individual species to whole genera.</title>
        <authorList>
            <person name="Goeker M."/>
        </authorList>
    </citation>
    <scope>NUCLEOTIDE SEQUENCE [LARGE SCALE GENOMIC DNA]</scope>
    <source>
        <strain evidence="2 3">DSM 2261</strain>
    </source>
</reference>
<dbReference type="EMBL" id="QUMU01000016">
    <property type="protein sequence ID" value="REG23684.1"/>
    <property type="molecule type" value="Genomic_DNA"/>
</dbReference>
<keyword evidence="3" id="KW-1185">Reference proteome</keyword>
<dbReference type="CDD" id="cd20625">
    <property type="entry name" value="CYP164-like"/>
    <property type="match status" value="1"/>
</dbReference>
<evidence type="ECO:0000313" key="3">
    <source>
        <dbReference type="Proteomes" id="UP000256345"/>
    </source>
</evidence>
<dbReference type="PRINTS" id="PR00385">
    <property type="entry name" value="P450"/>
</dbReference>
<dbReference type="PRINTS" id="PR00359">
    <property type="entry name" value="BP450"/>
</dbReference>
<comment type="caution">
    <text evidence="2">The sequence shown here is derived from an EMBL/GenBank/DDBJ whole genome shotgun (WGS) entry which is preliminary data.</text>
</comment>
<evidence type="ECO:0000313" key="2">
    <source>
        <dbReference type="EMBL" id="REG23684.1"/>
    </source>
</evidence>
<comment type="similarity">
    <text evidence="1">Belongs to the cytochrome P450 family.</text>
</comment>
<dbReference type="InterPro" id="IPR036396">
    <property type="entry name" value="Cyt_P450_sf"/>
</dbReference>
<dbReference type="Gene3D" id="1.10.630.10">
    <property type="entry name" value="Cytochrome P450"/>
    <property type="match status" value="1"/>
</dbReference>
<organism evidence="2 3">
    <name type="scientific">Archangium gephyra</name>
    <dbReference type="NCBI Taxonomy" id="48"/>
    <lineage>
        <taxon>Bacteria</taxon>
        <taxon>Pseudomonadati</taxon>
        <taxon>Myxococcota</taxon>
        <taxon>Myxococcia</taxon>
        <taxon>Myxococcales</taxon>
        <taxon>Cystobacterineae</taxon>
        <taxon>Archangiaceae</taxon>
        <taxon>Archangium</taxon>
    </lineage>
</organism>
<protein>
    <submittedName>
        <fullName evidence="2">Cytochrome P450 PksS</fullName>
    </submittedName>
</protein>
<dbReference type="InterPro" id="IPR001128">
    <property type="entry name" value="Cyt_P450"/>
</dbReference>
<dbReference type="InterPro" id="IPR002397">
    <property type="entry name" value="Cyt_P450_B"/>
</dbReference>
<evidence type="ECO:0000256" key="1">
    <source>
        <dbReference type="ARBA" id="ARBA00010617"/>
    </source>
</evidence>